<evidence type="ECO:0000313" key="1">
    <source>
        <dbReference type="EMBL" id="SEH05824.1"/>
    </source>
</evidence>
<name>A0A1H6F9X2_9GAMM</name>
<accession>A0A1H6F9X2</accession>
<dbReference type="RefSeq" id="WP_103919697.1">
    <property type="nucleotide sequence ID" value="NZ_FMSV02000388.1"/>
</dbReference>
<dbReference type="OrthoDB" id="572460at2"/>
<gene>
    <name evidence="1" type="ORF">MBHS_01679</name>
</gene>
<protein>
    <submittedName>
        <fullName evidence="1">Uncharacterized protein</fullName>
    </submittedName>
</protein>
<dbReference type="Proteomes" id="UP000236724">
    <property type="component" value="Unassembled WGS sequence"/>
</dbReference>
<keyword evidence="2" id="KW-1185">Reference proteome</keyword>
<proteinExistence type="predicted"/>
<evidence type="ECO:0000313" key="2">
    <source>
        <dbReference type="Proteomes" id="UP000236724"/>
    </source>
</evidence>
<dbReference type="Pfam" id="PF20126">
    <property type="entry name" value="TumE"/>
    <property type="match status" value="1"/>
</dbReference>
<dbReference type="AlphaFoldDB" id="A0A1H6F9X2"/>
<reference evidence="1 2" key="1">
    <citation type="submission" date="2016-10" db="EMBL/GenBank/DDBJ databases">
        <authorList>
            <person name="de Groot N.N."/>
        </authorList>
    </citation>
    <scope>NUCLEOTIDE SEQUENCE [LARGE SCALE GENOMIC DNA]</scope>
    <source>
        <strain evidence="1">MBHS1</strain>
    </source>
</reference>
<dbReference type="InterPro" id="IPR045397">
    <property type="entry name" value="TumE-like"/>
</dbReference>
<dbReference type="EMBL" id="FMSV02000388">
    <property type="protein sequence ID" value="SEH05824.1"/>
    <property type="molecule type" value="Genomic_DNA"/>
</dbReference>
<organism evidence="1 2">
    <name type="scientific">Candidatus Venteria ishoeyi</name>
    <dbReference type="NCBI Taxonomy" id="1899563"/>
    <lineage>
        <taxon>Bacteria</taxon>
        <taxon>Pseudomonadati</taxon>
        <taxon>Pseudomonadota</taxon>
        <taxon>Gammaproteobacteria</taxon>
        <taxon>Thiotrichales</taxon>
        <taxon>Thiotrichaceae</taxon>
        <taxon>Venteria</taxon>
    </lineage>
</organism>
<sequence>MLLDLIEKHQRLVESYEILVYDHDGPNIRLKACVVLRDGSMLHIKQIVLEESNFKYAYHWQDHSGNLICRWDNAPHWPEIASYPHHKHTMRDGMEIVIESLGGDLTEVFTEIAEQLGN</sequence>